<dbReference type="Proteomes" id="UP000553193">
    <property type="component" value="Unassembled WGS sequence"/>
</dbReference>
<sequence length="244" mass="24195">MMFADCLHDLTALGPAGIPALMGVLFLAGLAGGLTHCTTMCGPFVLAQSAATADSTLAGGVLRRLSGATLLPYHLGRAMGYTALGLLAGALGGLLAQASGFRWLAAGLLGLAALLMLAQASSTLAALLPRLPAPRLPVALERRMGALLAAPTGWRGVRLGLLLSALPCGLLYAALAGAAASGSALAGGLAMLAFVAGTAPALMAVAFLGRLARHAFGPGLRLASLALFGLNAVVLSVLAIRLVA</sequence>
<dbReference type="RefSeq" id="WP_184382830.1">
    <property type="nucleotide sequence ID" value="NZ_JACIDJ010000001.1"/>
</dbReference>
<keyword evidence="4" id="KW-1185">Reference proteome</keyword>
<protein>
    <recommendedName>
        <fullName evidence="2">Urease accessory protein UreH-like transmembrane domain-containing protein</fullName>
    </recommendedName>
</protein>
<dbReference type="PANTHER" id="PTHR42208">
    <property type="entry name" value="HEAVY METAL TRANSPORTER-RELATED"/>
    <property type="match status" value="1"/>
</dbReference>
<dbReference type="InterPro" id="IPR039447">
    <property type="entry name" value="UreH-like_TM_dom"/>
</dbReference>
<dbReference type="EMBL" id="JACIDJ010000001">
    <property type="protein sequence ID" value="MBB3897793.1"/>
    <property type="molecule type" value="Genomic_DNA"/>
</dbReference>
<dbReference type="Pfam" id="PF13386">
    <property type="entry name" value="DsbD_2"/>
    <property type="match status" value="1"/>
</dbReference>
<evidence type="ECO:0000256" key="1">
    <source>
        <dbReference type="SAM" id="Phobius"/>
    </source>
</evidence>
<feature type="transmembrane region" description="Helical" evidence="1">
    <location>
        <begin position="12"/>
        <end position="34"/>
    </location>
</feature>
<feature type="transmembrane region" description="Helical" evidence="1">
    <location>
        <begin position="220"/>
        <end position="243"/>
    </location>
</feature>
<evidence type="ECO:0000313" key="4">
    <source>
        <dbReference type="Proteomes" id="UP000553193"/>
    </source>
</evidence>
<keyword evidence="1" id="KW-0812">Transmembrane</keyword>
<feature type="transmembrane region" description="Helical" evidence="1">
    <location>
        <begin position="159"/>
        <end position="179"/>
    </location>
</feature>
<gene>
    <name evidence="3" type="ORF">GGQ83_001219</name>
</gene>
<proteinExistence type="predicted"/>
<name>A0A840AB98_9PROT</name>
<dbReference type="AlphaFoldDB" id="A0A840AB98"/>
<accession>A0A840AB98</accession>
<feature type="transmembrane region" description="Helical" evidence="1">
    <location>
        <begin position="78"/>
        <end position="97"/>
    </location>
</feature>
<feature type="transmembrane region" description="Helical" evidence="1">
    <location>
        <begin position="103"/>
        <end position="128"/>
    </location>
</feature>
<evidence type="ECO:0000259" key="2">
    <source>
        <dbReference type="Pfam" id="PF13386"/>
    </source>
</evidence>
<feature type="domain" description="Urease accessory protein UreH-like transmembrane" evidence="2">
    <location>
        <begin position="25"/>
        <end position="227"/>
    </location>
</feature>
<keyword evidence="1" id="KW-1133">Transmembrane helix</keyword>
<feature type="transmembrane region" description="Helical" evidence="1">
    <location>
        <begin position="185"/>
        <end position="208"/>
    </location>
</feature>
<organism evidence="3 4">
    <name type="scientific">Roseococcus suduntuyensis</name>
    <dbReference type="NCBI Taxonomy" id="455361"/>
    <lineage>
        <taxon>Bacteria</taxon>
        <taxon>Pseudomonadati</taxon>
        <taxon>Pseudomonadota</taxon>
        <taxon>Alphaproteobacteria</taxon>
        <taxon>Acetobacterales</taxon>
        <taxon>Roseomonadaceae</taxon>
        <taxon>Roseococcus</taxon>
    </lineage>
</organism>
<dbReference type="PANTHER" id="PTHR42208:SF1">
    <property type="entry name" value="HEAVY METAL TRANSPORTER"/>
    <property type="match status" value="1"/>
</dbReference>
<keyword evidence="1" id="KW-0472">Membrane</keyword>
<reference evidence="3 4" key="1">
    <citation type="submission" date="2020-08" db="EMBL/GenBank/DDBJ databases">
        <title>Genomic Encyclopedia of Type Strains, Phase IV (KMG-IV): sequencing the most valuable type-strain genomes for metagenomic binning, comparative biology and taxonomic classification.</title>
        <authorList>
            <person name="Goeker M."/>
        </authorList>
    </citation>
    <scope>NUCLEOTIDE SEQUENCE [LARGE SCALE GENOMIC DNA]</scope>
    <source>
        <strain evidence="3 4">DSM 19979</strain>
    </source>
</reference>
<evidence type="ECO:0000313" key="3">
    <source>
        <dbReference type="EMBL" id="MBB3897793.1"/>
    </source>
</evidence>
<comment type="caution">
    <text evidence="3">The sequence shown here is derived from an EMBL/GenBank/DDBJ whole genome shotgun (WGS) entry which is preliminary data.</text>
</comment>